<keyword evidence="1" id="KW-0805">Transcription regulation</keyword>
<dbReference type="InterPro" id="IPR036388">
    <property type="entry name" value="WH-like_DNA-bd_sf"/>
</dbReference>
<dbReference type="PROSITE" id="PS00894">
    <property type="entry name" value="HTH_DEOR_1"/>
    <property type="match status" value="1"/>
</dbReference>
<dbReference type="SUPFAM" id="SSF100950">
    <property type="entry name" value="NagB/RpiA/CoA transferase-like"/>
    <property type="match status" value="1"/>
</dbReference>
<sequence length="252" mass="28011">MIPSERQQKIIDLVAKKGVISINFLVEKLNVSHMTIRRDIQKLEEKGIIISVSGGIQSLEKLPFEPSHIKKSQMFEEQKNKISLCATQYIAKNSTIYLDAGTTTLAIAKQIIHRSDIIVFTNDFVIANFLIEYGCCKIIHTGGIVCRENYSSVGDFAARMLSEVYVDVAFISTSSWSLQGLSTPDENKIVVKKVIANSSGTRILVTDSSKYGKIATFSVLPLNIFDVIITDNALPENVTKKIKEQNLVIQLV</sequence>
<gene>
    <name evidence="5" type="ORF">FPQ14_06230</name>
</gene>
<accession>A0A556RP76</accession>
<dbReference type="Proteomes" id="UP000319138">
    <property type="component" value="Unassembled WGS sequence"/>
</dbReference>
<dbReference type="SMART" id="SM01134">
    <property type="entry name" value="DeoRC"/>
    <property type="match status" value="1"/>
</dbReference>
<dbReference type="Pfam" id="PF08220">
    <property type="entry name" value="HTH_DeoR"/>
    <property type="match status" value="1"/>
</dbReference>
<protein>
    <submittedName>
        <fullName evidence="5">DeoR/GlpR transcriptional regulator</fullName>
    </submittedName>
</protein>
<dbReference type="AlphaFoldDB" id="A0A556RP76"/>
<evidence type="ECO:0000259" key="4">
    <source>
        <dbReference type="PROSITE" id="PS51000"/>
    </source>
</evidence>
<feature type="domain" description="HTH deoR-type" evidence="4">
    <location>
        <begin position="3"/>
        <end position="58"/>
    </location>
</feature>
<dbReference type="Gene3D" id="1.10.10.10">
    <property type="entry name" value="Winged helix-like DNA-binding domain superfamily/Winged helix DNA-binding domain"/>
    <property type="match status" value="1"/>
</dbReference>
<evidence type="ECO:0000256" key="3">
    <source>
        <dbReference type="ARBA" id="ARBA00023163"/>
    </source>
</evidence>
<proteinExistence type="predicted"/>
<name>A0A556RP76_9GAMM</name>
<keyword evidence="3" id="KW-0804">Transcription</keyword>
<dbReference type="PANTHER" id="PTHR30363:SF58">
    <property type="entry name" value="REGULATORY PROTEIN, DEOR FAMILY"/>
    <property type="match status" value="1"/>
</dbReference>
<keyword evidence="2" id="KW-0238">DNA-binding</keyword>
<dbReference type="EMBL" id="VMHL01000002">
    <property type="protein sequence ID" value="TSJ90653.1"/>
    <property type="molecule type" value="Genomic_DNA"/>
</dbReference>
<comment type="caution">
    <text evidence="5">The sequence shown here is derived from an EMBL/GenBank/DDBJ whole genome shotgun (WGS) entry which is preliminary data.</text>
</comment>
<dbReference type="GO" id="GO:0003700">
    <property type="term" value="F:DNA-binding transcription factor activity"/>
    <property type="evidence" value="ECO:0007669"/>
    <property type="project" value="InterPro"/>
</dbReference>
<evidence type="ECO:0000313" key="5">
    <source>
        <dbReference type="EMBL" id="TSJ90653.1"/>
    </source>
</evidence>
<dbReference type="InterPro" id="IPR036390">
    <property type="entry name" value="WH_DNA-bd_sf"/>
</dbReference>
<organism evidence="5 6">
    <name type="scientific">Gilliamella apicola</name>
    <dbReference type="NCBI Taxonomy" id="1196095"/>
    <lineage>
        <taxon>Bacteria</taxon>
        <taxon>Pseudomonadati</taxon>
        <taxon>Pseudomonadota</taxon>
        <taxon>Gammaproteobacteria</taxon>
        <taxon>Orbales</taxon>
        <taxon>Orbaceae</taxon>
        <taxon>Gilliamella</taxon>
    </lineage>
</organism>
<dbReference type="PRINTS" id="PR00037">
    <property type="entry name" value="HTHLACR"/>
</dbReference>
<evidence type="ECO:0000313" key="6">
    <source>
        <dbReference type="Proteomes" id="UP000319138"/>
    </source>
</evidence>
<dbReference type="InterPro" id="IPR037171">
    <property type="entry name" value="NagB/RpiA_transferase-like"/>
</dbReference>
<dbReference type="InterPro" id="IPR050313">
    <property type="entry name" value="Carb_Metab_HTH_regulators"/>
</dbReference>
<dbReference type="PROSITE" id="PS51000">
    <property type="entry name" value="HTH_DEOR_2"/>
    <property type="match status" value="1"/>
</dbReference>
<dbReference type="InterPro" id="IPR001034">
    <property type="entry name" value="DeoR_HTH"/>
</dbReference>
<dbReference type="Pfam" id="PF00455">
    <property type="entry name" value="DeoRC"/>
    <property type="match status" value="1"/>
</dbReference>
<dbReference type="InterPro" id="IPR014036">
    <property type="entry name" value="DeoR-like_C"/>
</dbReference>
<dbReference type="Gene3D" id="3.40.50.1360">
    <property type="match status" value="1"/>
</dbReference>
<dbReference type="SUPFAM" id="SSF46785">
    <property type="entry name" value="Winged helix' DNA-binding domain"/>
    <property type="match status" value="1"/>
</dbReference>
<dbReference type="InterPro" id="IPR018356">
    <property type="entry name" value="Tscrpt_reg_HTH_DeoR_CS"/>
</dbReference>
<evidence type="ECO:0000256" key="2">
    <source>
        <dbReference type="ARBA" id="ARBA00023125"/>
    </source>
</evidence>
<dbReference type="PANTHER" id="PTHR30363">
    <property type="entry name" value="HTH-TYPE TRANSCRIPTIONAL REGULATOR SRLR-RELATED"/>
    <property type="match status" value="1"/>
</dbReference>
<evidence type="ECO:0000256" key="1">
    <source>
        <dbReference type="ARBA" id="ARBA00023015"/>
    </source>
</evidence>
<dbReference type="GO" id="GO:0003677">
    <property type="term" value="F:DNA binding"/>
    <property type="evidence" value="ECO:0007669"/>
    <property type="project" value="UniProtKB-KW"/>
</dbReference>
<reference evidence="5 6" key="1">
    <citation type="submission" date="2019-07" db="EMBL/GenBank/DDBJ databases">
        <title>Gilliamella genomes.</title>
        <authorList>
            <person name="Zheng H."/>
        </authorList>
    </citation>
    <scope>NUCLEOTIDE SEQUENCE [LARGE SCALE GENOMIC DNA]</scope>
    <source>
        <strain evidence="5 6">W8131</strain>
    </source>
</reference>
<dbReference type="RefSeq" id="WP_144189288.1">
    <property type="nucleotide sequence ID" value="NZ_VMHL01000002.1"/>
</dbReference>
<dbReference type="SMART" id="SM00420">
    <property type="entry name" value="HTH_DEOR"/>
    <property type="match status" value="1"/>
</dbReference>